<keyword evidence="4" id="KW-1185">Reference proteome</keyword>
<dbReference type="PANTHER" id="PTHR13225">
    <property type="entry name" value="MISEXPRESSION SUPPRESSOR OF RAS 6"/>
    <property type="match status" value="1"/>
</dbReference>
<dbReference type="InterPro" id="IPR024131">
    <property type="entry name" value="UPF0489"/>
</dbReference>
<organism evidence="3 4">
    <name type="scientific">Oedothorax gibbosus</name>
    <dbReference type="NCBI Taxonomy" id="931172"/>
    <lineage>
        <taxon>Eukaryota</taxon>
        <taxon>Metazoa</taxon>
        <taxon>Ecdysozoa</taxon>
        <taxon>Arthropoda</taxon>
        <taxon>Chelicerata</taxon>
        <taxon>Arachnida</taxon>
        <taxon>Araneae</taxon>
        <taxon>Araneomorphae</taxon>
        <taxon>Entelegynae</taxon>
        <taxon>Araneoidea</taxon>
        <taxon>Linyphiidae</taxon>
        <taxon>Erigoninae</taxon>
        <taxon>Oedothorax</taxon>
    </lineage>
</organism>
<protein>
    <submittedName>
        <fullName evidence="3">Uncharacterized protein</fullName>
    </submittedName>
</protein>
<dbReference type="Pfam" id="PF12640">
    <property type="entry name" value="UPF0489"/>
    <property type="match status" value="1"/>
</dbReference>
<evidence type="ECO:0000313" key="4">
    <source>
        <dbReference type="Proteomes" id="UP000827092"/>
    </source>
</evidence>
<dbReference type="Proteomes" id="UP000827092">
    <property type="component" value="Unassembled WGS sequence"/>
</dbReference>
<reference evidence="3 4" key="1">
    <citation type="journal article" date="2022" name="Nat. Ecol. Evol.">
        <title>A masculinizing supergene underlies an exaggerated male reproductive morph in a spider.</title>
        <authorList>
            <person name="Hendrickx F."/>
            <person name="De Corte Z."/>
            <person name="Sonet G."/>
            <person name="Van Belleghem S.M."/>
            <person name="Kostlbacher S."/>
            <person name="Vangestel C."/>
        </authorList>
    </citation>
    <scope>NUCLEOTIDE SEQUENCE [LARGE SCALE GENOMIC DNA]</scope>
    <source>
        <strain evidence="3">W744_W776</strain>
    </source>
</reference>
<dbReference type="AlphaFoldDB" id="A0AAV6UH32"/>
<gene>
    <name evidence="3" type="ORF">JTE90_005699</name>
</gene>
<proteinExistence type="inferred from homology"/>
<name>A0AAV6UH32_9ARAC</name>
<comment type="similarity">
    <text evidence="1">Belongs to the UPF0489 family.</text>
</comment>
<dbReference type="EMBL" id="JAFNEN010000417">
    <property type="protein sequence ID" value="KAG8183441.1"/>
    <property type="molecule type" value="Genomic_DNA"/>
</dbReference>
<accession>A0AAV6UH32</accession>
<comment type="caution">
    <text evidence="3">The sequence shown here is derived from an EMBL/GenBank/DDBJ whole genome shotgun (WGS) entry which is preliminary data.</text>
</comment>
<sequence length="160" mass="18439">MALKDENTYGEKKNIVFGGVNETKRKVRIEREKSAKKKVTCPQSYFVGEVSWCPESQLREGAREVTLQVCTLEAPPEKSSAEPNLPESPNKDCDLSPEIISKMESGPFVLDIDLDFYSTRNPFLSIFTPEQFELLRKLYHYEHPTELTDEVRDFTINFIK</sequence>
<evidence type="ECO:0000256" key="2">
    <source>
        <dbReference type="SAM" id="MobiDB-lite"/>
    </source>
</evidence>
<evidence type="ECO:0000256" key="1">
    <source>
        <dbReference type="ARBA" id="ARBA00007099"/>
    </source>
</evidence>
<feature type="region of interest" description="Disordered" evidence="2">
    <location>
        <begin position="74"/>
        <end position="96"/>
    </location>
</feature>
<evidence type="ECO:0000313" key="3">
    <source>
        <dbReference type="EMBL" id="KAG8183441.1"/>
    </source>
</evidence>
<dbReference type="PANTHER" id="PTHR13225:SF3">
    <property type="entry name" value="UPF0489 PROTEIN C5ORF22"/>
    <property type="match status" value="1"/>
</dbReference>